<dbReference type="PROSITE" id="PS51819">
    <property type="entry name" value="VOC"/>
    <property type="match status" value="1"/>
</dbReference>
<dbReference type="InterPro" id="IPR004360">
    <property type="entry name" value="Glyas_Fos-R_dOase_dom"/>
</dbReference>
<dbReference type="GO" id="GO:0046872">
    <property type="term" value="F:metal ion binding"/>
    <property type="evidence" value="ECO:0007669"/>
    <property type="project" value="UniProtKB-KW"/>
</dbReference>
<organism evidence="3 4">
    <name type="scientific">Methylobacterium radiodurans</name>
    <dbReference type="NCBI Taxonomy" id="2202828"/>
    <lineage>
        <taxon>Bacteria</taxon>
        <taxon>Pseudomonadati</taxon>
        <taxon>Pseudomonadota</taxon>
        <taxon>Alphaproteobacteria</taxon>
        <taxon>Hyphomicrobiales</taxon>
        <taxon>Methylobacteriaceae</taxon>
        <taxon>Methylobacterium</taxon>
    </lineage>
</organism>
<evidence type="ECO:0000313" key="3">
    <source>
        <dbReference type="EMBL" id="AWN34707.1"/>
    </source>
</evidence>
<sequence length="132" mass="13965">MDATRLSYSIDHVHLRSRDPVAAAGFYVAVFGAREEGRVGDPVSRVVLDLGGLRVFIEQAPADIASAAVPPHRGIEHIGLRVADIDAALADLEARGVPLAIPLTQVNPALRTAFLDGPDGVRIELLERGGKA</sequence>
<dbReference type="KEGG" id="meti:DK427_02265"/>
<dbReference type="Proteomes" id="UP000246058">
    <property type="component" value="Chromosome"/>
</dbReference>
<dbReference type="AlphaFoldDB" id="A0A2U8VMA9"/>
<dbReference type="PANTHER" id="PTHR43048:SF5">
    <property type="entry name" value="BLR5325 PROTEIN"/>
    <property type="match status" value="1"/>
</dbReference>
<evidence type="ECO:0000256" key="1">
    <source>
        <dbReference type="ARBA" id="ARBA00022723"/>
    </source>
</evidence>
<dbReference type="InterPro" id="IPR051785">
    <property type="entry name" value="MMCE/EMCE_epimerase"/>
</dbReference>
<dbReference type="Gene3D" id="3.10.180.10">
    <property type="entry name" value="2,3-Dihydroxybiphenyl 1,2-Dioxygenase, domain 1"/>
    <property type="match status" value="1"/>
</dbReference>
<dbReference type="Pfam" id="PF00903">
    <property type="entry name" value="Glyoxalase"/>
    <property type="match status" value="1"/>
</dbReference>
<keyword evidence="4" id="KW-1185">Reference proteome</keyword>
<dbReference type="OrthoDB" id="9799428at2"/>
<dbReference type="RefSeq" id="WP_109949842.1">
    <property type="nucleotide sequence ID" value="NZ_CP029551.1"/>
</dbReference>
<proteinExistence type="predicted"/>
<dbReference type="SUPFAM" id="SSF54593">
    <property type="entry name" value="Glyoxalase/Bleomycin resistance protein/Dihydroxybiphenyl dioxygenase"/>
    <property type="match status" value="1"/>
</dbReference>
<feature type="domain" description="VOC" evidence="2">
    <location>
        <begin position="9"/>
        <end position="128"/>
    </location>
</feature>
<dbReference type="PANTHER" id="PTHR43048">
    <property type="entry name" value="METHYLMALONYL-COA EPIMERASE"/>
    <property type="match status" value="1"/>
</dbReference>
<evidence type="ECO:0000259" key="2">
    <source>
        <dbReference type="PROSITE" id="PS51819"/>
    </source>
</evidence>
<gene>
    <name evidence="3" type="ORF">DK427_02265</name>
</gene>
<dbReference type="GO" id="GO:0004493">
    <property type="term" value="F:methylmalonyl-CoA epimerase activity"/>
    <property type="evidence" value="ECO:0007669"/>
    <property type="project" value="TreeGrafter"/>
</dbReference>
<reference evidence="3 4" key="1">
    <citation type="submission" date="2018-05" db="EMBL/GenBank/DDBJ databases">
        <title>Complete Genome Sequence of Methylobacterium sp. 17Sr1-43.</title>
        <authorList>
            <person name="Srinivasan S."/>
        </authorList>
    </citation>
    <scope>NUCLEOTIDE SEQUENCE [LARGE SCALE GENOMIC DNA]</scope>
    <source>
        <strain evidence="3 4">17Sr1-43</strain>
    </source>
</reference>
<dbReference type="InterPro" id="IPR029068">
    <property type="entry name" value="Glyas_Bleomycin-R_OHBP_Dase"/>
</dbReference>
<keyword evidence="1" id="KW-0479">Metal-binding</keyword>
<protein>
    <submittedName>
        <fullName evidence="3">Glyoxalase</fullName>
    </submittedName>
</protein>
<accession>A0A2U8VMA9</accession>
<name>A0A2U8VMA9_9HYPH</name>
<evidence type="ECO:0000313" key="4">
    <source>
        <dbReference type="Proteomes" id="UP000246058"/>
    </source>
</evidence>
<dbReference type="EMBL" id="CP029551">
    <property type="protein sequence ID" value="AWN34707.1"/>
    <property type="molecule type" value="Genomic_DNA"/>
</dbReference>
<dbReference type="GO" id="GO:0046491">
    <property type="term" value="P:L-methylmalonyl-CoA metabolic process"/>
    <property type="evidence" value="ECO:0007669"/>
    <property type="project" value="TreeGrafter"/>
</dbReference>
<dbReference type="InterPro" id="IPR037523">
    <property type="entry name" value="VOC_core"/>
</dbReference>